<reference evidence="2 3" key="1">
    <citation type="journal article" date="2016" name="Nat. Commun.">
        <title>Thousands of microbial genomes shed light on interconnected biogeochemical processes in an aquifer system.</title>
        <authorList>
            <person name="Anantharaman K."/>
            <person name="Brown C.T."/>
            <person name="Hug L.A."/>
            <person name="Sharon I."/>
            <person name="Castelle C.J."/>
            <person name="Probst A.J."/>
            <person name="Thomas B.C."/>
            <person name="Singh A."/>
            <person name="Wilkins M.J."/>
            <person name="Karaoz U."/>
            <person name="Brodie E.L."/>
            <person name="Williams K.H."/>
            <person name="Hubbard S.S."/>
            <person name="Banfield J.F."/>
        </authorList>
    </citation>
    <scope>NUCLEOTIDE SEQUENCE [LARGE SCALE GENOMIC DNA]</scope>
</reference>
<dbReference type="InterPro" id="IPR014710">
    <property type="entry name" value="RmlC-like_jellyroll"/>
</dbReference>
<dbReference type="SUPFAM" id="SSF51182">
    <property type="entry name" value="RmlC-like cupins"/>
    <property type="match status" value="1"/>
</dbReference>
<dbReference type="EMBL" id="MFUG01000014">
    <property type="protein sequence ID" value="OGI75904.1"/>
    <property type="molecule type" value="Genomic_DNA"/>
</dbReference>
<dbReference type="InterPro" id="IPR013096">
    <property type="entry name" value="Cupin_2"/>
</dbReference>
<protein>
    <recommendedName>
        <fullName evidence="1">Cupin type-2 domain-containing protein</fullName>
    </recommendedName>
</protein>
<dbReference type="Gene3D" id="2.60.120.10">
    <property type="entry name" value="Jelly Rolls"/>
    <property type="match status" value="1"/>
</dbReference>
<evidence type="ECO:0000313" key="2">
    <source>
        <dbReference type="EMBL" id="OGI75904.1"/>
    </source>
</evidence>
<gene>
    <name evidence="2" type="ORF">A3C67_03500</name>
</gene>
<dbReference type="STRING" id="1801756.A3C67_03500"/>
<dbReference type="InterPro" id="IPR011051">
    <property type="entry name" value="RmlC_Cupin_sf"/>
</dbReference>
<evidence type="ECO:0000313" key="3">
    <source>
        <dbReference type="Proteomes" id="UP000179275"/>
    </source>
</evidence>
<sequence length="123" mass="14121">MKIIRNIKPEFIDGRGGITRLLDSPIQSILLITCKAGSIRSNHYHKKDSHWCYILSGKAEWYQKPVEGGEMEMEILNAGDMVYDPPNVIHAGKFLEDTVELAFCTQPRNQENYEKDTIRVKLI</sequence>
<evidence type="ECO:0000259" key="1">
    <source>
        <dbReference type="Pfam" id="PF07883"/>
    </source>
</evidence>
<proteinExistence type="predicted"/>
<dbReference type="AlphaFoldDB" id="A0A1F6W243"/>
<comment type="caution">
    <text evidence="2">The sequence shown here is derived from an EMBL/GenBank/DDBJ whole genome shotgun (WGS) entry which is preliminary data.</text>
</comment>
<dbReference type="Pfam" id="PF07883">
    <property type="entry name" value="Cupin_2"/>
    <property type="match status" value="1"/>
</dbReference>
<dbReference type="Proteomes" id="UP000179275">
    <property type="component" value="Unassembled WGS sequence"/>
</dbReference>
<feature type="domain" description="Cupin type-2" evidence="1">
    <location>
        <begin position="33"/>
        <end position="97"/>
    </location>
</feature>
<organism evidence="2 3">
    <name type="scientific">Candidatus Nomurabacteria bacterium RIFCSPHIGHO2_02_FULL_42_19</name>
    <dbReference type="NCBI Taxonomy" id="1801756"/>
    <lineage>
        <taxon>Bacteria</taxon>
        <taxon>Candidatus Nomuraibacteriota</taxon>
    </lineage>
</organism>
<name>A0A1F6W243_9BACT</name>
<accession>A0A1F6W243</accession>